<reference evidence="2" key="1">
    <citation type="submission" date="2018-02" db="EMBL/GenBank/DDBJ databases">
        <title>Rhizophora mucronata_Transcriptome.</title>
        <authorList>
            <person name="Meera S.P."/>
            <person name="Sreeshan A."/>
            <person name="Augustine A."/>
        </authorList>
    </citation>
    <scope>NUCLEOTIDE SEQUENCE</scope>
    <source>
        <tissue evidence="2">Leaf</tissue>
    </source>
</reference>
<keyword evidence="1" id="KW-1133">Transmembrane helix</keyword>
<proteinExistence type="predicted"/>
<feature type="transmembrane region" description="Helical" evidence="1">
    <location>
        <begin position="12"/>
        <end position="34"/>
    </location>
</feature>
<sequence>MCEIKCTNGGGCYMQVLAIFLTSLLLHFNVGFILSKS</sequence>
<dbReference type="EMBL" id="GGEC01091887">
    <property type="protein sequence ID" value="MBX72371.1"/>
    <property type="molecule type" value="Transcribed_RNA"/>
</dbReference>
<protein>
    <submittedName>
        <fullName evidence="2">Uncharacterized protein</fullName>
    </submittedName>
</protein>
<organism evidence="2">
    <name type="scientific">Rhizophora mucronata</name>
    <name type="common">Asiatic mangrove</name>
    <dbReference type="NCBI Taxonomy" id="61149"/>
    <lineage>
        <taxon>Eukaryota</taxon>
        <taxon>Viridiplantae</taxon>
        <taxon>Streptophyta</taxon>
        <taxon>Embryophyta</taxon>
        <taxon>Tracheophyta</taxon>
        <taxon>Spermatophyta</taxon>
        <taxon>Magnoliopsida</taxon>
        <taxon>eudicotyledons</taxon>
        <taxon>Gunneridae</taxon>
        <taxon>Pentapetalae</taxon>
        <taxon>rosids</taxon>
        <taxon>fabids</taxon>
        <taxon>Malpighiales</taxon>
        <taxon>Rhizophoraceae</taxon>
        <taxon>Rhizophora</taxon>
    </lineage>
</organism>
<keyword evidence="1" id="KW-0812">Transmembrane</keyword>
<dbReference type="AlphaFoldDB" id="A0A2P2QZP6"/>
<accession>A0A2P2QZP6</accession>
<name>A0A2P2QZP6_RHIMU</name>
<keyword evidence="1" id="KW-0472">Membrane</keyword>
<evidence type="ECO:0000256" key="1">
    <source>
        <dbReference type="SAM" id="Phobius"/>
    </source>
</evidence>
<evidence type="ECO:0000313" key="2">
    <source>
        <dbReference type="EMBL" id="MBX72371.1"/>
    </source>
</evidence>